<dbReference type="EMBL" id="GBXM01002640">
    <property type="protein sequence ID" value="JAI05938.1"/>
    <property type="molecule type" value="Transcribed_RNA"/>
</dbReference>
<reference evidence="1" key="2">
    <citation type="journal article" date="2015" name="Fish Shellfish Immunol.">
        <title>Early steps in the European eel (Anguilla anguilla)-Vibrio vulnificus interaction in the gills: Role of the RtxA13 toxin.</title>
        <authorList>
            <person name="Callol A."/>
            <person name="Pajuelo D."/>
            <person name="Ebbesson L."/>
            <person name="Teles M."/>
            <person name="MacKenzie S."/>
            <person name="Amaro C."/>
        </authorList>
    </citation>
    <scope>NUCLEOTIDE SEQUENCE</scope>
</reference>
<name>A0A0E9XT76_ANGAN</name>
<proteinExistence type="predicted"/>
<evidence type="ECO:0000313" key="1">
    <source>
        <dbReference type="EMBL" id="JAI05938.1"/>
    </source>
</evidence>
<dbReference type="AlphaFoldDB" id="A0A0E9XT76"/>
<accession>A0A0E9XT76</accession>
<protein>
    <submittedName>
        <fullName evidence="1">Uncharacterized protein</fullName>
    </submittedName>
</protein>
<sequence>MHNAGISLSQWYQFFL</sequence>
<reference evidence="1" key="1">
    <citation type="submission" date="2014-11" db="EMBL/GenBank/DDBJ databases">
        <authorList>
            <person name="Amaro Gonzalez C."/>
        </authorList>
    </citation>
    <scope>NUCLEOTIDE SEQUENCE</scope>
</reference>
<organism evidence="1">
    <name type="scientific">Anguilla anguilla</name>
    <name type="common">European freshwater eel</name>
    <name type="synonym">Muraena anguilla</name>
    <dbReference type="NCBI Taxonomy" id="7936"/>
    <lineage>
        <taxon>Eukaryota</taxon>
        <taxon>Metazoa</taxon>
        <taxon>Chordata</taxon>
        <taxon>Craniata</taxon>
        <taxon>Vertebrata</taxon>
        <taxon>Euteleostomi</taxon>
        <taxon>Actinopterygii</taxon>
        <taxon>Neopterygii</taxon>
        <taxon>Teleostei</taxon>
        <taxon>Anguilliformes</taxon>
        <taxon>Anguillidae</taxon>
        <taxon>Anguilla</taxon>
    </lineage>
</organism>